<evidence type="ECO:0000313" key="4">
    <source>
        <dbReference type="Proteomes" id="UP000570003"/>
    </source>
</evidence>
<feature type="domain" description="Cyclic nucleotide-binding" evidence="2">
    <location>
        <begin position="59"/>
        <end position="117"/>
    </location>
</feature>
<evidence type="ECO:0000313" key="3">
    <source>
        <dbReference type="EMBL" id="NKY13407.1"/>
    </source>
</evidence>
<dbReference type="Proteomes" id="UP000570003">
    <property type="component" value="Unassembled WGS sequence"/>
</dbReference>
<feature type="region of interest" description="Disordered" evidence="1">
    <location>
        <begin position="79"/>
        <end position="98"/>
    </location>
</feature>
<evidence type="ECO:0000259" key="2">
    <source>
        <dbReference type="PROSITE" id="PS50042"/>
    </source>
</evidence>
<dbReference type="AlphaFoldDB" id="A0AA44DBV2"/>
<keyword evidence="4" id="KW-1185">Reference proteome</keyword>
<reference evidence="3 4" key="1">
    <citation type="submission" date="2020-04" db="EMBL/GenBank/DDBJ databases">
        <title>MicrobeNet Type strains.</title>
        <authorList>
            <person name="Nicholson A.C."/>
        </authorList>
    </citation>
    <scope>NUCLEOTIDE SEQUENCE [LARGE SCALE GENOMIC DNA]</scope>
    <source>
        <strain evidence="3 4">DSM 40738</strain>
    </source>
</reference>
<dbReference type="EMBL" id="JAAXOU010000023">
    <property type="protein sequence ID" value="NKY13407.1"/>
    <property type="molecule type" value="Genomic_DNA"/>
</dbReference>
<dbReference type="RefSeq" id="WP_168437674.1">
    <property type="nucleotide sequence ID" value="NZ_JAAXOU010000023.1"/>
</dbReference>
<protein>
    <recommendedName>
        <fullName evidence="2">Cyclic nucleotide-binding domain-containing protein</fullName>
    </recommendedName>
</protein>
<sequence length="117" mass="12398">MKAGSARRAIAVDGKVVRSSRTKTATAIHLLAVMDHHGVTPTQRRVASESDEVFSFAPLLDGLDPKNSVVTADALRTQHDHGACPTGRGAHRRAGSDVVSQARLGDGHLTILEGRAR</sequence>
<accession>A0AA44DBV2</accession>
<comment type="caution">
    <text evidence="3">The sequence shown here is derived from an EMBL/GenBank/DDBJ whole genome shotgun (WGS) entry which is preliminary data.</text>
</comment>
<dbReference type="InterPro" id="IPR000595">
    <property type="entry name" value="cNMP-bd_dom"/>
</dbReference>
<gene>
    <name evidence="3" type="ORF">HGA06_04245</name>
</gene>
<organism evidence="3 4">
    <name type="scientific">Streptomyces somaliensis (strain ATCC 33201 / DSM 40738 / JCM 12659 / KCTC 9044 / NCTC 11332 / NRRL B-12077 / IP 733)</name>
    <dbReference type="NCBI Taxonomy" id="1134445"/>
    <lineage>
        <taxon>Bacteria</taxon>
        <taxon>Bacillati</taxon>
        <taxon>Actinomycetota</taxon>
        <taxon>Actinomycetes</taxon>
        <taxon>Kitasatosporales</taxon>
        <taxon>Streptomycetaceae</taxon>
        <taxon>Streptomyces</taxon>
    </lineage>
</organism>
<evidence type="ECO:0000256" key="1">
    <source>
        <dbReference type="SAM" id="MobiDB-lite"/>
    </source>
</evidence>
<name>A0AA44DBV2_STRE0</name>
<proteinExistence type="predicted"/>
<dbReference type="PROSITE" id="PS50042">
    <property type="entry name" value="CNMP_BINDING_3"/>
    <property type="match status" value="1"/>
</dbReference>